<dbReference type="Proteomes" id="UP000001077">
    <property type="component" value="Unassembled WGS sequence"/>
</dbReference>
<dbReference type="Pfam" id="PF03428">
    <property type="entry name" value="RP-C"/>
    <property type="match status" value="1"/>
</dbReference>
<dbReference type="EMBL" id="AILY01000059">
    <property type="protein sequence ID" value="EJF82654.1"/>
    <property type="molecule type" value="Genomic_DNA"/>
</dbReference>
<dbReference type="Pfam" id="PF11800">
    <property type="entry name" value="RP-C_C"/>
    <property type="match status" value="1"/>
</dbReference>
<keyword evidence="4" id="KW-1185">Reference proteome</keyword>
<name>J0QIC1_9HYPH</name>
<comment type="caution">
    <text evidence="3">The sequence shown here is derived from an EMBL/GenBank/DDBJ whole genome shotgun (WGS) entry which is preliminary data.</text>
</comment>
<evidence type="ECO:0000259" key="2">
    <source>
        <dbReference type="Pfam" id="PF11800"/>
    </source>
</evidence>
<accession>J0QIC1</accession>
<sequence>MVNKVFGRKLSAHHLEFRELAENAQMGTVSRGQLFGLVKKLGQAGLIKDTEAKLLSNLLSTTSNESFEKGGVPIVFKGNRRLSYDLRRSESRVSFLLSVLYDKGLIVMRDSGNFKRYPISNKDADIVTACGIDLRILIARYDELTQIADSILEARLEAYEKKEEALKCFKGLVRQIKSSYALIEVTPLMTMVFSRVQKIIDIIGRPAKASVEKLHKAIRLFELILKRFFKHKTAKTRYKCCENKIHKEYNTSNIICNCNKKEPSNFYENNQNTETTENYAKIAYENIQKGKDEEKIPSKAYPWPQIKPEMLAKALHNTAIFADYEIQTECDLIPSMYPLSRMMKISESAVEKAKKYMGIKKTALAIGVICEKYARGIVKSPGGYLRGMIEKEKRGELYLEWSLFALVKHSDQQEVNSLDLEKKHKTNQEEKSSSLKSELKEVLKTLKMPINSKRFVP</sequence>
<evidence type="ECO:0000313" key="4">
    <source>
        <dbReference type="Proteomes" id="UP000001077"/>
    </source>
</evidence>
<feature type="domain" description="Plasmid replication protein C N-terminal" evidence="1">
    <location>
        <begin position="8"/>
        <end position="164"/>
    </location>
</feature>
<organism evidence="3 4">
    <name type="scientific">Bartonella rattimassiliensis 15908</name>
    <dbReference type="NCBI Taxonomy" id="1094556"/>
    <lineage>
        <taxon>Bacteria</taxon>
        <taxon>Pseudomonadati</taxon>
        <taxon>Pseudomonadota</taxon>
        <taxon>Alphaproteobacteria</taxon>
        <taxon>Hyphomicrobiales</taxon>
        <taxon>Bartonellaceae</taxon>
        <taxon>Bartonella</taxon>
    </lineage>
</organism>
<proteinExistence type="predicted"/>
<evidence type="ECO:0000259" key="1">
    <source>
        <dbReference type="Pfam" id="PF03428"/>
    </source>
</evidence>
<evidence type="ECO:0000313" key="3">
    <source>
        <dbReference type="EMBL" id="EJF82654.1"/>
    </source>
</evidence>
<protein>
    <submittedName>
        <fullName evidence="3">Uncharacterized protein</fullName>
    </submittedName>
</protein>
<dbReference type="RefSeq" id="WP_007348001.1">
    <property type="nucleotide sequence ID" value="NZ_JH725071.1"/>
</dbReference>
<dbReference type="InterPro" id="IPR021760">
    <property type="entry name" value="RepC_C"/>
</dbReference>
<dbReference type="PATRIC" id="fig|1094556.3.peg.1927"/>
<dbReference type="NCBIfam" id="NF040974">
    <property type="entry name" value="RepABC_RepC"/>
    <property type="match status" value="1"/>
</dbReference>
<gene>
    <name evidence="3" type="ORF">MCY_01711</name>
</gene>
<dbReference type="InterPro" id="IPR047611">
    <property type="entry name" value="RepABC_RepC"/>
</dbReference>
<reference evidence="3 4" key="1">
    <citation type="submission" date="2012-03" db="EMBL/GenBank/DDBJ databases">
        <title>The Genome Sequence of Bartonella rattimassiliensis 15908.</title>
        <authorList>
            <consortium name="The Broad Institute Genome Sequencing Platform"/>
            <consortium name="The Broad Institute Genome Sequencing Center for Infectious Disease"/>
            <person name="Feldgarden M."/>
            <person name="Kirby J."/>
            <person name="Kosoy M."/>
            <person name="Birtles R."/>
            <person name="Probert W.S."/>
            <person name="Chiaraviglio L."/>
            <person name="Young S.K."/>
            <person name="Zeng Q."/>
            <person name="Gargeya S."/>
            <person name="Fitzgerald M."/>
            <person name="Haas B."/>
            <person name="Abouelleil A."/>
            <person name="Alvarado L."/>
            <person name="Arachchi H.M."/>
            <person name="Berlin A."/>
            <person name="Chapman S.B."/>
            <person name="Gearin G."/>
            <person name="Goldberg J."/>
            <person name="Griggs A."/>
            <person name="Gujja S."/>
            <person name="Hansen M."/>
            <person name="Heiman D."/>
            <person name="Howarth C."/>
            <person name="Larimer J."/>
            <person name="Lui A."/>
            <person name="MacDonald P.J.P."/>
            <person name="McCowen C."/>
            <person name="Montmayeur A."/>
            <person name="Murphy C."/>
            <person name="Neiman D."/>
            <person name="Pearson M."/>
            <person name="Priest M."/>
            <person name="Roberts A."/>
            <person name="Saif S."/>
            <person name="Shea T."/>
            <person name="Sisk P."/>
            <person name="Stolte C."/>
            <person name="Sykes S."/>
            <person name="Wortman J."/>
            <person name="Nusbaum C."/>
            <person name="Birren B."/>
        </authorList>
    </citation>
    <scope>NUCLEOTIDE SEQUENCE [LARGE SCALE GENOMIC DNA]</scope>
    <source>
        <strain evidence="3 4">15908</strain>
    </source>
</reference>
<feature type="domain" description="Plasmid replication protein C C-terminal" evidence="2">
    <location>
        <begin position="319"/>
        <end position="408"/>
    </location>
</feature>
<dbReference type="HOGENOM" id="CLU_051007_0_0_5"/>
<dbReference type="InterPro" id="IPR005090">
    <property type="entry name" value="RepC_N"/>
</dbReference>
<dbReference type="STRING" id="1094556.MCY_01711"/>
<dbReference type="eggNOG" id="COG0640">
    <property type="taxonomic scope" value="Bacteria"/>
</dbReference>
<dbReference type="AlphaFoldDB" id="J0QIC1"/>